<comment type="caution">
    <text evidence="2">The sequence shown here is derived from an EMBL/GenBank/DDBJ whole genome shotgun (WGS) entry which is preliminary data.</text>
</comment>
<evidence type="ECO:0000313" key="2">
    <source>
        <dbReference type="EMBL" id="CAH0367847.1"/>
    </source>
</evidence>
<accession>A0A8J2SJ51</accession>
<keyword evidence="3" id="KW-1185">Reference proteome</keyword>
<sequence>MRAAILLAHAVHATTQGCLEWSAVNATWFGDEHDGPAQPYCLHKRCLVALNGCAVWWRTVSDDVIPPIPELAIPLPDDDRRGACRGPTRVTGHLGIADDENFGRCTTSDKIFDNGGGFEILQARRHAPPSIDCGDRRRLKARWEALLATLTDEDYALVEAATTRPIRNVTAAFVNKASACDFAGFLSSSRLFVHALNGEGLHALRAVLAERLRDLRLTKYASGSILDEWFEHGVLIRPYTNDQDVYDLLKVVAGEPSVPAPPYDWAERRITSVENDPQGRAHVDSFASVVKVWLFDDVGADAGPLHVVRGSHRHTVDRLAWEHARANGREALIEPSFRLTSNESDAGDAAAFVARCQRDAAPIVTQEPIVVVADTSLVHFRGAGRVGAVRRSRRLRGDNGGGLARRNPFRFADEE</sequence>
<evidence type="ECO:0000256" key="1">
    <source>
        <dbReference type="SAM" id="MobiDB-lite"/>
    </source>
</evidence>
<reference evidence="2" key="1">
    <citation type="submission" date="2021-11" db="EMBL/GenBank/DDBJ databases">
        <authorList>
            <consortium name="Genoscope - CEA"/>
            <person name="William W."/>
        </authorList>
    </citation>
    <scope>NUCLEOTIDE SEQUENCE</scope>
</reference>
<feature type="region of interest" description="Disordered" evidence="1">
    <location>
        <begin position="396"/>
        <end position="415"/>
    </location>
</feature>
<protein>
    <submittedName>
        <fullName evidence="2">Uncharacterized protein</fullName>
    </submittedName>
</protein>
<dbReference type="AlphaFoldDB" id="A0A8J2SJ51"/>
<evidence type="ECO:0000313" key="3">
    <source>
        <dbReference type="Proteomes" id="UP000789595"/>
    </source>
</evidence>
<dbReference type="OrthoDB" id="10267390at2759"/>
<organism evidence="2 3">
    <name type="scientific">Pelagomonas calceolata</name>
    <dbReference type="NCBI Taxonomy" id="35677"/>
    <lineage>
        <taxon>Eukaryota</taxon>
        <taxon>Sar</taxon>
        <taxon>Stramenopiles</taxon>
        <taxon>Ochrophyta</taxon>
        <taxon>Pelagophyceae</taxon>
        <taxon>Pelagomonadales</taxon>
        <taxon>Pelagomonadaceae</taxon>
        <taxon>Pelagomonas</taxon>
    </lineage>
</organism>
<proteinExistence type="predicted"/>
<gene>
    <name evidence="2" type="ORF">PECAL_2P08860</name>
</gene>
<dbReference type="Proteomes" id="UP000789595">
    <property type="component" value="Unassembled WGS sequence"/>
</dbReference>
<dbReference type="EMBL" id="CAKKNE010000002">
    <property type="protein sequence ID" value="CAH0367847.1"/>
    <property type="molecule type" value="Genomic_DNA"/>
</dbReference>
<name>A0A8J2SJ51_9STRA</name>
<dbReference type="PROSITE" id="PS51257">
    <property type="entry name" value="PROKAR_LIPOPROTEIN"/>
    <property type="match status" value="1"/>
</dbReference>
<dbReference type="SUPFAM" id="SSF51197">
    <property type="entry name" value="Clavaminate synthase-like"/>
    <property type="match status" value="1"/>
</dbReference>